<gene>
    <name evidence="2" type="ORF">LAME_0F10484G</name>
</gene>
<dbReference type="EMBL" id="LT598477">
    <property type="protein sequence ID" value="SCU95051.1"/>
    <property type="molecule type" value="Genomic_DNA"/>
</dbReference>
<protein>
    <submittedName>
        <fullName evidence="2">LAME_0F10484g1_1</fullName>
    </submittedName>
</protein>
<dbReference type="GO" id="GO:0005886">
    <property type="term" value="C:plasma membrane"/>
    <property type="evidence" value="ECO:0007669"/>
    <property type="project" value="TreeGrafter"/>
</dbReference>
<dbReference type="Proteomes" id="UP000191144">
    <property type="component" value="Chromosome F"/>
</dbReference>
<reference evidence="3" key="1">
    <citation type="submission" date="2016-03" db="EMBL/GenBank/DDBJ databases">
        <authorList>
            <person name="Devillers Hugo."/>
        </authorList>
    </citation>
    <scope>NUCLEOTIDE SEQUENCE [LARGE SCALE GENOMIC DNA]</scope>
</reference>
<dbReference type="PANTHER" id="PTHR28245:SF1">
    <property type="entry name" value="ARF3-INTERACTING PROTEIN 1"/>
    <property type="match status" value="1"/>
</dbReference>
<dbReference type="Pfam" id="PF07792">
    <property type="entry name" value="Afi1"/>
    <property type="match status" value="1"/>
</dbReference>
<organism evidence="2 3">
    <name type="scientific">Lachancea meyersii CBS 8951</name>
    <dbReference type="NCBI Taxonomy" id="1266667"/>
    <lineage>
        <taxon>Eukaryota</taxon>
        <taxon>Fungi</taxon>
        <taxon>Dikarya</taxon>
        <taxon>Ascomycota</taxon>
        <taxon>Saccharomycotina</taxon>
        <taxon>Saccharomycetes</taxon>
        <taxon>Saccharomycetales</taxon>
        <taxon>Saccharomycetaceae</taxon>
        <taxon>Lachancea</taxon>
    </lineage>
</organism>
<dbReference type="InterPro" id="IPR012860">
    <property type="entry name" value="Afi1_N"/>
</dbReference>
<accession>A0A1G4JVI5</accession>
<name>A0A1G4JVI5_9SACH</name>
<dbReference type="Pfam" id="PF08616">
    <property type="entry name" value="SPA"/>
    <property type="match status" value="1"/>
</dbReference>
<proteinExistence type="predicted"/>
<dbReference type="GO" id="GO:0051666">
    <property type="term" value="P:actin cortical patch localization"/>
    <property type="evidence" value="ECO:0007669"/>
    <property type="project" value="TreeGrafter"/>
</dbReference>
<dbReference type="InterPro" id="IPR052809">
    <property type="entry name" value="Actin_polarity_regulatory"/>
</dbReference>
<evidence type="ECO:0000313" key="2">
    <source>
        <dbReference type="EMBL" id="SCU95051.1"/>
    </source>
</evidence>
<dbReference type="OrthoDB" id="66409at2759"/>
<evidence type="ECO:0000259" key="1">
    <source>
        <dbReference type="Pfam" id="PF07792"/>
    </source>
</evidence>
<feature type="domain" description="Arf3-interacting protein 1 N-terminal" evidence="1">
    <location>
        <begin position="32"/>
        <end position="163"/>
    </location>
</feature>
<dbReference type="AlphaFoldDB" id="A0A1G4JVI5"/>
<evidence type="ECO:0000313" key="3">
    <source>
        <dbReference type="Proteomes" id="UP000191144"/>
    </source>
</evidence>
<dbReference type="GO" id="GO:0005935">
    <property type="term" value="C:cellular bud neck"/>
    <property type="evidence" value="ECO:0007669"/>
    <property type="project" value="TreeGrafter"/>
</dbReference>
<sequence>MFTHSHAIRSGLSGRLRQSQQDHINNHHNAQYIIAAEFNNKVGPVLKHQYPNSIPGFKTRSNSKVSTVNIASLMIPNNAENVPERADFTIFILYKNKYTRNYQIFPIVDKVAPSNDREALGVLKEEEHTSNRGMPLAGDYLNTAKEPPLFFISVVNTIKDDTNDRGAVIKAIALGTELRNFLIFKPLLAMTLDAYMRYNGNIQLLMDCFNMINSLDLSLAKRIRSNTSLQTLLNSLTDERVLTDIFKSQNHHLSRLLHLNNLPRTDSFGNIISFKRHLLEYQFNKFKPKLLPTALTRISLQINVINYDPVQVNINYNDHVLKFLSKFLSELEKLPRPQFAWKLVVNSTKLSKDTLTQFIISLSNLIRHFDFHYFANAQVIIFPYMDISFIDALKEHLNLCGNTRTFTIVGVSNPIFELQKDAWDFYYDMDTESLRAQNLENSAIAKHATISQESLKSSKIRNIFQKRASSAVMLEKPISRCSLTSKMIEYLISERHDNETILNVFKRINVLQILSLLTSLRNRSQSDSQLSLKDEYVVSYRDFIIFPEFFEYGSLKLIRCLKELQEDLNCIIFDGKNPYENHELNPFERIFTSLKFIYKFIASNAANVEKFINIGLSFPLTFLQNEENLSSKDFIEVDLKELFDNLRNSNSMESLTYQRLGVVDYFAMNRFLRLLFLPLLLDFTIESSPELMRYFDSPASGYRDCKSKKLTHSEHQSSPVSSWYNEEIFFQDVTTDEAKNRVSSSGTTQSSDSILDCDYIINKIKRVSLAIVRKLQRHPIGELLIKYKLNPAFKSIYDMLEDDSTARKRRAPGNRTSLTERQTAIGESSINVSPNRMELLKDLQAISAQQESIKAKPVLEDRPARASILDMLNRITVNENDRLQ</sequence>
<dbReference type="GO" id="GO:0000282">
    <property type="term" value="P:cellular bud site selection"/>
    <property type="evidence" value="ECO:0007669"/>
    <property type="project" value="TreeGrafter"/>
</dbReference>
<dbReference type="PANTHER" id="PTHR28245">
    <property type="entry name" value="ARF3-INTERACTING PROTEIN 1"/>
    <property type="match status" value="1"/>
</dbReference>
<keyword evidence="3" id="KW-1185">Reference proteome</keyword>